<feature type="compositionally biased region" description="Basic and acidic residues" evidence="1">
    <location>
        <begin position="72"/>
        <end position="82"/>
    </location>
</feature>
<gene>
    <name evidence="3" type="ORF">L596_028946</name>
</gene>
<organism evidence="3 4">
    <name type="scientific">Steinernema carpocapsae</name>
    <name type="common">Entomopathogenic nematode</name>
    <dbReference type="NCBI Taxonomy" id="34508"/>
    <lineage>
        <taxon>Eukaryota</taxon>
        <taxon>Metazoa</taxon>
        <taxon>Ecdysozoa</taxon>
        <taxon>Nematoda</taxon>
        <taxon>Chromadorea</taxon>
        <taxon>Rhabditida</taxon>
        <taxon>Tylenchina</taxon>
        <taxon>Panagrolaimomorpha</taxon>
        <taxon>Strongyloidoidea</taxon>
        <taxon>Steinernematidae</taxon>
        <taxon>Steinernema</taxon>
    </lineage>
</organism>
<feature type="region of interest" description="Disordered" evidence="1">
    <location>
        <begin position="31"/>
        <end position="50"/>
    </location>
</feature>
<dbReference type="EMBL" id="AZBU02000011">
    <property type="protein sequence ID" value="TKR61896.1"/>
    <property type="molecule type" value="Genomic_DNA"/>
</dbReference>
<sequence>MWLRLLILCFLPQLVVEVKADDFDIVSILDPHADGPEPGEPTNPNAPGGINYQPVEDVVNSVSNGVEQEAADHFNPDSDHVNTGDATNPSGSEGIDHKPVQYAVNGRINYQILQQDGEAAYGLDPHLNTLQPDGIINPLFNAVQSVVTAAPGFDQPAQNFVNTVPKNVKDISRVIKNRMENRSGHQEKVRKFLK</sequence>
<keyword evidence="2" id="KW-0732">Signal</keyword>
<feature type="region of interest" description="Disordered" evidence="1">
    <location>
        <begin position="72"/>
        <end position="96"/>
    </location>
</feature>
<reference evidence="3 4" key="1">
    <citation type="journal article" date="2015" name="Genome Biol.">
        <title>Comparative genomics of Steinernema reveals deeply conserved gene regulatory networks.</title>
        <authorList>
            <person name="Dillman A.R."/>
            <person name="Macchietto M."/>
            <person name="Porter C.F."/>
            <person name="Rogers A."/>
            <person name="Williams B."/>
            <person name="Antoshechkin I."/>
            <person name="Lee M.M."/>
            <person name="Goodwin Z."/>
            <person name="Lu X."/>
            <person name="Lewis E.E."/>
            <person name="Goodrich-Blair H."/>
            <person name="Stock S.P."/>
            <person name="Adams B.J."/>
            <person name="Sternberg P.W."/>
            <person name="Mortazavi A."/>
        </authorList>
    </citation>
    <scope>NUCLEOTIDE SEQUENCE [LARGE SCALE GENOMIC DNA]</scope>
    <source>
        <strain evidence="3 4">ALL</strain>
    </source>
</reference>
<keyword evidence="4" id="KW-1185">Reference proteome</keyword>
<dbReference type="AlphaFoldDB" id="A0A4U5LZT9"/>
<reference evidence="3 4" key="2">
    <citation type="journal article" date="2019" name="G3 (Bethesda)">
        <title>Hybrid Assembly of the Genome of the Entomopathogenic Nematode Steinernema carpocapsae Identifies the X-Chromosome.</title>
        <authorList>
            <person name="Serra L."/>
            <person name="Macchietto M."/>
            <person name="Macias-Munoz A."/>
            <person name="McGill C.J."/>
            <person name="Rodriguez I.M."/>
            <person name="Rodriguez B."/>
            <person name="Murad R."/>
            <person name="Mortazavi A."/>
        </authorList>
    </citation>
    <scope>NUCLEOTIDE SEQUENCE [LARGE SCALE GENOMIC DNA]</scope>
    <source>
        <strain evidence="3 4">ALL</strain>
    </source>
</reference>
<comment type="caution">
    <text evidence="3">The sequence shown here is derived from an EMBL/GenBank/DDBJ whole genome shotgun (WGS) entry which is preliminary data.</text>
</comment>
<feature type="chain" id="PRO_5020668651" evidence="2">
    <location>
        <begin position="21"/>
        <end position="194"/>
    </location>
</feature>
<proteinExistence type="predicted"/>
<evidence type="ECO:0000256" key="1">
    <source>
        <dbReference type="SAM" id="MobiDB-lite"/>
    </source>
</evidence>
<feature type="signal peptide" evidence="2">
    <location>
        <begin position="1"/>
        <end position="20"/>
    </location>
</feature>
<accession>A0A4U5LZT9</accession>
<evidence type="ECO:0000313" key="4">
    <source>
        <dbReference type="Proteomes" id="UP000298663"/>
    </source>
</evidence>
<evidence type="ECO:0000256" key="2">
    <source>
        <dbReference type="SAM" id="SignalP"/>
    </source>
</evidence>
<protein>
    <submittedName>
        <fullName evidence="3">Uncharacterized protein</fullName>
    </submittedName>
</protein>
<name>A0A4U5LZT9_STECR</name>
<dbReference type="Proteomes" id="UP000298663">
    <property type="component" value="Unassembled WGS sequence"/>
</dbReference>
<evidence type="ECO:0000313" key="3">
    <source>
        <dbReference type="EMBL" id="TKR61896.1"/>
    </source>
</evidence>